<evidence type="ECO:0000313" key="1">
    <source>
        <dbReference type="EMBL" id="KAH9423907.1"/>
    </source>
</evidence>
<protein>
    <submittedName>
        <fullName evidence="1">Uncharacterized protein</fullName>
    </submittedName>
</protein>
<comment type="caution">
    <text evidence="1">The sequence shown here is derived from an EMBL/GenBank/DDBJ whole genome shotgun (WGS) entry which is preliminary data.</text>
</comment>
<gene>
    <name evidence="1" type="ORF">DERP_005492</name>
</gene>
<evidence type="ECO:0000313" key="2">
    <source>
        <dbReference type="Proteomes" id="UP000887458"/>
    </source>
</evidence>
<dbReference type="Proteomes" id="UP000887458">
    <property type="component" value="Unassembled WGS sequence"/>
</dbReference>
<organism evidence="1 2">
    <name type="scientific">Dermatophagoides pteronyssinus</name>
    <name type="common">European house dust mite</name>
    <dbReference type="NCBI Taxonomy" id="6956"/>
    <lineage>
        <taxon>Eukaryota</taxon>
        <taxon>Metazoa</taxon>
        <taxon>Ecdysozoa</taxon>
        <taxon>Arthropoda</taxon>
        <taxon>Chelicerata</taxon>
        <taxon>Arachnida</taxon>
        <taxon>Acari</taxon>
        <taxon>Acariformes</taxon>
        <taxon>Sarcoptiformes</taxon>
        <taxon>Astigmata</taxon>
        <taxon>Psoroptidia</taxon>
        <taxon>Analgoidea</taxon>
        <taxon>Pyroglyphidae</taxon>
        <taxon>Dermatophagoidinae</taxon>
        <taxon>Dermatophagoides</taxon>
    </lineage>
</organism>
<sequence>MLDVKIVYAFVRNSVCLQLEILLQLPNFVADKMYQKSGCKLSTHNSNVRRPCAIRFGAPFNADTNGSINHGKYGSNDDNRTGIVKHNSTNKSFIFCRCIPYYYPLFPYVQPDNPIFINADGTFVKHFSFSPVLQNASAILINKRHDII</sequence>
<name>A0ABQ8JMR2_DERPT</name>
<reference evidence="1 2" key="2">
    <citation type="journal article" date="2022" name="Mol. Biol. Evol.">
        <title>Comparative Genomics Reveals Insights into the Divergent Evolution of Astigmatic Mites and Household Pest Adaptations.</title>
        <authorList>
            <person name="Xiong Q."/>
            <person name="Wan A.T."/>
            <person name="Liu X."/>
            <person name="Fung C.S."/>
            <person name="Xiao X."/>
            <person name="Malainual N."/>
            <person name="Hou J."/>
            <person name="Wang L."/>
            <person name="Wang M."/>
            <person name="Yang K.Y."/>
            <person name="Cui Y."/>
            <person name="Leung E.L."/>
            <person name="Nong W."/>
            <person name="Shin S.K."/>
            <person name="Au S.W."/>
            <person name="Jeong K.Y."/>
            <person name="Chew F.T."/>
            <person name="Hui J.H."/>
            <person name="Leung T.F."/>
            <person name="Tungtrongchitr A."/>
            <person name="Zhong N."/>
            <person name="Liu Z."/>
            <person name="Tsui S.K."/>
        </authorList>
    </citation>
    <scope>NUCLEOTIDE SEQUENCE [LARGE SCALE GENOMIC DNA]</scope>
    <source>
        <strain evidence="1">Derp</strain>
    </source>
</reference>
<proteinExistence type="predicted"/>
<keyword evidence="2" id="KW-1185">Reference proteome</keyword>
<accession>A0ABQ8JMR2</accession>
<reference evidence="1 2" key="1">
    <citation type="journal article" date="2018" name="J. Allergy Clin. Immunol.">
        <title>High-quality assembly of Dermatophagoides pteronyssinus genome and transcriptome reveals a wide range of novel allergens.</title>
        <authorList>
            <person name="Liu X.Y."/>
            <person name="Yang K.Y."/>
            <person name="Wang M.Q."/>
            <person name="Kwok J.S."/>
            <person name="Zeng X."/>
            <person name="Yang Z."/>
            <person name="Xiao X.J."/>
            <person name="Lau C.P."/>
            <person name="Li Y."/>
            <person name="Huang Z.M."/>
            <person name="Ba J.G."/>
            <person name="Yim A.K."/>
            <person name="Ouyang C.Y."/>
            <person name="Ngai S.M."/>
            <person name="Chan T.F."/>
            <person name="Leung E.L."/>
            <person name="Liu L."/>
            <person name="Liu Z.G."/>
            <person name="Tsui S.K."/>
        </authorList>
    </citation>
    <scope>NUCLEOTIDE SEQUENCE [LARGE SCALE GENOMIC DNA]</scope>
    <source>
        <strain evidence="1">Derp</strain>
    </source>
</reference>
<dbReference type="EMBL" id="NJHN03000031">
    <property type="protein sequence ID" value="KAH9423907.1"/>
    <property type="molecule type" value="Genomic_DNA"/>
</dbReference>